<feature type="domain" description="Plasmid pRiA4b Orf3-like" evidence="2">
    <location>
        <begin position="346"/>
        <end position="495"/>
    </location>
</feature>
<dbReference type="RefSeq" id="WP_231438475.1">
    <property type="nucleotide sequence ID" value="NZ_JAJOMB010000001.1"/>
</dbReference>
<dbReference type="AlphaFoldDB" id="A0A9X1SRU2"/>
<dbReference type="InterPro" id="IPR012912">
    <property type="entry name" value="Plasmid_pRiA4b_Orf3-like"/>
</dbReference>
<dbReference type="Pfam" id="PF07929">
    <property type="entry name" value="PRiA4_ORF3"/>
    <property type="match status" value="1"/>
</dbReference>
<evidence type="ECO:0000259" key="2">
    <source>
        <dbReference type="Pfam" id="PF07929"/>
    </source>
</evidence>
<protein>
    <submittedName>
        <fullName evidence="3">Plasmid pRiA4b ORF-3 family protein</fullName>
    </submittedName>
</protein>
<dbReference type="Gene3D" id="3.10.290.30">
    <property type="entry name" value="MM3350-like"/>
    <property type="match status" value="1"/>
</dbReference>
<feature type="compositionally biased region" description="Basic and acidic residues" evidence="1">
    <location>
        <begin position="23"/>
        <end position="33"/>
    </location>
</feature>
<dbReference type="PANTHER" id="PTHR41878:SF1">
    <property type="entry name" value="TNPR PROTEIN"/>
    <property type="match status" value="1"/>
</dbReference>
<dbReference type="InterPro" id="IPR024047">
    <property type="entry name" value="MM3350-like_sf"/>
</dbReference>
<accession>A0A9X1SRU2</accession>
<name>A0A9X1SRU2_9ACTN</name>
<comment type="caution">
    <text evidence="3">The sequence shown here is derived from an EMBL/GenBank/DDBJ whole genome shotgun (WGS) entry which is preliminary data.</text>
</comment>
<evidence type="ECO:0000313" key="4">
    <source>
        <dbReference type="Proteomes" id="UP001138997"/>
    </source>
</evidence>
<dbReference type="SUPFAM" id="SSF159941">
    <property type="entry name" value="MM3350-like"/>
    <property type="match status" value="1"/>
</dbReference>
<evidence type="ECO:0000256" key="1">
    <source>
        <dbReference type="SAM" id="MobiDB-lite"/>
    </source>
</evidence>
<dbReference type="PANTHER" id="PTHR41878">
    <property type="entry name" value="LEXA REPRESSOR-RELATED"/>
    <property type="match status" value="1"/>
</dbReference>
<dbReference type="EMBL" id="JAJOMB010000001">
    <property type="protein sequence ID" value="MCD5309551.1"/>
    <property type="molecule type" value="Genomic_DNA"/>
</dbReference>
<proteinExistence type="predicted"/>
<keyword evidence="4" id="KW-1185">Reference proteome</keyword>
<gene>
    <name evidence="3" type="ORF">LR394_01460</name>
</gene>
<sequence length="508" mass="55046">MAKRHKRAPKRTATRSSAPLQVVRDDLSLHESDSVSGESPGPTVIDLVDRLDDDLELLTVDDAEAMIGVMAQTTLKTLKEVRHRAAAEEALSALFEVFGEGALPNPEDGPVGGPAPKERADVIEHAIALNALLHKVTAYCAARPGPTELGLLRLIQDLGPEQARRTAAQAADELAAAQIIAPRWATEQAELVVERAWRWGAKSGELTAVGFQLEHGHRPQAFSVLIDHSQGGGISNIVLVAGKRAADLREQQAGSMRAEPDAFFEDADPAKALNELAEALTRKPCPATPDDALSIYADLGLVHLRARQLGAGDITLYADAVLRDGPEELQEESEKLPDGPEQPSAILKLKVTLTGSKPPIWRRLEVADQSTLSELHAAIQAAFGWTGSHSPAFEQNKELVDDLLSPLVQLLSTKGDKLVYRYDAWEHQVAVEEALTPSEDASYPRCTGGRRAAPPEDSGDIKGYANLLEILENPDHPEHAQRREHSGPIDAALLDTEAIDQRMQLLQR</sequence>
<feature type="region of interest" description="Disordered" evidence="1">
    <location>
        <begin position="1"/>
        <end position="43"/>
    </location>
</feature>
<feature type="compositionally biased region" description="Basic residues" evidence="1">
    <location>
        <begin position="1"/>
        <end position="13"/>
    </location>
</feature>
<evidence type="ECO:0000313" key="3">
    <source>
        <dbReference type="EMBL" id="MCD5309551.1"/>
    </source>
</evidence>
<feature type="region of interest" description="Disordered" evidence="1">
    <location>
        <begin position="439"/>
        <end position="459"/>
    </location>
</feature>
<reference evidence="3" key="1">
    <citation type="submission" date="2021-11" db="EMBL/GenBank/DDBJ databases">
        <title>Streptomyces corallinus and Kineosporia corallina sp. nov., two new coral-derived marine actinobacteria.</title>
        <authorList>
            <person name="Buangrab K."/>
            <person name="Sutthacheep M."/>
            <person name="Yeemin T."/>
            <person name="Harunari E."/>
            <person name="Igarashi Y."/>
            <person name="Sripreechasak P."/>
            <person name="Kanchanasin P."/>
            <person name="Tanasupawat S."/>
            <person name="Phongsopitanun W."/>
        </authorList>
    </citation>
    <scope>NUCLEOTIDE SEQUENCE</scope>
    <source>
        <strain evidence="3">JCM 31032</strain>
    </source>
</reference>
<dbReference type="Proteomes" id="UP001138997">
    <property type="component" value="Unassembled WGS sequence"/>
</dbReference>
<organism evidence="3 4">
    <name type="scientific">Kineosporia babensis</name>
    <dbReference type="NCBI Taxonomy" id="499548"/>
    <lineage>
        <taxon>Bacteria</taxon>
        <taxon>Bacillati</taxon>
        <taxon>Actinomycetota</taxon>
        <taxon>Actinomycetes</taxon>
        <taxon>Kineosporiales</taxon>
        <taxon>Kineosporiaceae</taxon>
        <taxon>Kineosporia</taxon>
    </lineage>
</organism>